<dbReference type="SUPFAM" id="SSF55729">
    <property type="entry name" value="Acyl-CoA N-acyltransferases (Nat)"/>
    <property type="match status" value="1"/>
</dbReference>
<keyword evidence="2" id="KW-0808">Transferase</keyword>
<dbReference type="EMBL" id="CP031188">
    <property type="protein sequence ID" value="AXG74223.1"/>
    <property type="molecule type" value="Genomic_DNA"/>
</dbReference>
<evidence type="ECO:0000259" key="1">
    <source>
        <dbReference type="PROSITE" id="PS51186"/>
    </source>
</evidence>
<accession>A0A345HCB3</accession>
<dbReference type="CDD" id="cd04301">
    <property type="entry name" value="NAT_SF"/>
    <property type="match status" value="1"/>
</dbReference>
<dbReference type="InterPro" id="IPR000182">
    <property type="entry name" value="GNAT_dom"/>
</dbReference>
<dbReference type="AlphaFoldDB" id="A0A345HCB3"/>
<name>A0A345HCB3_9FLAO</name>
<dbReference type="KEGG" id="fat:DVK85_08205"/>
<dbReference type="InterPro" id="IPR016181">
    <property type="entry name" value="Acyl_CoA_acyltransferase"/>
</dbReference>
<gene>
    <name evidence="2" type="ORF">DVK85_08205</name>
</gene>
<sequence>MQSIKELKSIETYAVRQPVLRPGLPVTSCVFPNDDLNTTIHFGIYDNNSLAGIVSVFENSNKLFAEKIQFQIRGMAILPEHQKKGLGEKLVKKAEGYANSKNGQLLWFNAREVAVGFYKKMGYHTTGNPFDIEGVGIHYVMHKQL</sequence>
<dbReference type="RefSeq" id="WP_114677981.1">
    <property type="nucleotide sequence ID" value="NZ_CP031188.1"/>
</dbReference>
<keyword evidence="3" id="KW-1185">Reference proteome</keyword>
<dbReference type="OrthoDB" id="2352823at2"/>
<protein>
    <submittedName>
        <fullName evidence="2">GNAT family N-acetyltransferase</fullName>
    </submittedName>
</protein>
<dbReference type="GO" id="GO:0016747">
    <property type="term" value="F:acyltransferase activity, transferring groups other than amino-acyl groups"/>
    <property type="evidence" value="ECO:0007669"/>
    <property type="project" value="InterPro"/>
</dbReference>
<dbReference type="PROSITE" id="PS51186">
    <property type="entry name" value="GNAT"/>
    <property type="match status" value="1"/>
</dbReference>
<proteinExistence type="predicted"/>
<organism evidence="2 3">
    <name type="scientific">Flavobacterium arcticum</name>
    <dbReference type="NCBI Taxonomy" id="1784713"/>
    <lineage>
        <taxon>Bacteria</taxon>
        <taxon>Pseudomonadati</taxon>
        <taxon>Bacteroidota</taxon>
        <taxon>Flavobacteriia</taxon>
        <taxon>Flavobacteriales</taxon>
        <taxon>Flavobacteriaceae</taxon>
        <taxon>Flavobacterium</taxon>
    </lineage>
</organism>
<dbReference type="Pfam" id="PF13673">
    <property type="entry name" value="Acetyltransf_10"/>
    <property type="match status" value="1"/>
</dbReference>
<evidence type="ECO:0000313" key="3">
    <source>
        <dbReference type="Proteomes" id="UP000253951"/>
    </source>
</evidence>
<dbReference type="Proteomes" id="UP000253951">
    <property type="component" value="Chromosome"/>
</dbReference>
<reference evidence="2 3" key="1">
    <citation type="submission" date="2018-07" db="EMBL/GenBank/DDBJ databases">
        <title>Complete genome sequence of Flavobacterium arcticum type strain SM1502T.</title>
        <authorList>
            <person name="Li Y."/>
            <person name="Li D.-D."/>
        </authorList>
    </citation>
    <scope>NUCLEOTIDE SEQUENCE [LARGE SCALE GENOMIC DNA]</scope>
    <source>
        <strain evidence="2 3">SM1502</strain>
    </source>
</reference>
<dbReference type="Gene3D" id="3.40.630.30">
    <property type="match status" value="1"/>
</dbReference>
<feature type="domain" description="N-acetyltransferase" evidence="1">
    <location>
        <begin position="1"/>
        <end position="145"/>
    </location>
</feature>
<evidence type="ECO:0000313" key="2">
    <source>
        <dbReference type="EMBL" id="AXG74223.1"/>
    </source>
</evidence>